<evidence type="ECO:0000313" key="2">
    <source>
        <dbReference type="EMBL" id="PQP93744.1"/>
    </source>
</evidence>
<evidence type="ECO:0000313" key="3">
    <source>
        <dbReference type="Proteomes" id="UP000250321"/>
    </source>
</evidence>
<sequence>MMIAMIQTLKTVTMHRAMKKIDLLKKDDKWFEVMDHTCTDNDPNAEENDEADSGEESPTLTCPSSSSSEDEVVGELRRKKNRMPKGEDFIPEIDMANPSFRVGLKFATAEMFRKASKFTKTMVTDHLEQLCTEQEPWQLTL</sequence>
<reference evidence="2 3" key="1">
    <citation type="submission" date="2018-02" db="EMBL/GenBank/DDBJ databases">
        <title>Draft genome of wild Prunus yedoensis var. nudiflora.</title>
        <authorList>
            <person name="Baek S."/>
            <person name="Kim J.-H."/>
            <person name="Choi K."/>
            <person name="Kim G.-B."/>
            <person name="Cho A."/>
            <person name="Jang H."/>
            <person name="Shin C.-H."/>
            <person name="Yu H.-J."/>
            <person name="Mun J.-H."/>
        </authorList>
    </citation>
    <scope>NUCLEOTIDE SEQUENCE [LARGE SCALE GENOMIC DNA]</scope>
    <source>
        <strain evidence="3">cv. Jeju island</strain>
        <tissue evidence="2">Leaf</tissue>
    </source>
</reference>
<dbReference type="Proteomes" id="UP000250321">
    <property type="component" value="Unassembled WGS sequence"/>
</dbReference>
<protein>
    <submittedName>
        <fullName evidence="2">Uncharacterized protein</fullName>
    </submittedName>
</protein>
<gene>
    <name evidence="2" type="ORF">Pyn_09954</name>
</gene>
<dbReference type="EMBL" id="PJQY01002434">
    <property type="protein sequence ID" value="PQP93744.1"/>
    <property type="molecule type" value="Genomic_DNA"/>
</dbReference>
<proteinExistence type="predicted"/>
<name>A0A314XI38_PRUYE</name>
<feature type="compositionally biased region" description="Acidic residues" evidence="1">
    <location>
        <begin position="43"/>
        <end position="55"/>
    </location>
</feature>
<comment type="caution">
    <text evidence="2">The sequence shown here is derived from an EMBL/GenBank/DDBJ whole genome shotgun (WGS) entry which is preliminary data.</text>
</comment>
<dbReference type="OrthoDB" id="1918246at2759"/>
<feature type="region of interest" description="Disordered" evidence="1">
    <location>
        <begin position="35"/>
        <end position="90"/>
    </location>
</feature>
<dbReference type="AlphaFoldDB" id="A0A314XI38"/>
<accession>A0A314XI38</accession>
<evidence type="ECO:0000256" key="1">
    <source>
        <dbReference type="SAM" id="MobiDB-lite"/>
    </source>
</evidence>
<organism evidence="2 3">
    <name type="scientific">Prunus yedoensis var. nudiflora</name>
    <dbReference type="NCBI Taxonomy" id="2094558"/>
    <lineage>
        <taxon>Eukaryota</taxon>
        <taxon>Viridiplantae</taxon>
        <taxon>Streptophyta</taxon>
        <taxon>Embryophyta</taxon>
        <taxon>Tracheophyta</taxon>
        <taxon>Spermatophyta</taxon>
        <taxon>Magnoliopsida</taxon>
        <taxon>eudicotyledons</taxon>
        <taxon>Gunneridae</taxon>
        <taxon>Pentapetalae</taxon>
        <taxon>rosids</taxon>
        <taxon>fabids</taxon>
        <taxon>Rosales</taxon>
        <taxon>Rosaceae</taxon>
        <taxon>Amygdaloideae</taxon>
        <taxon>Amygdaleae</taxon>
        <taxon>Prunus</taxon>
    </lineage>
</organism>
<keyword evidence="3" id="KW-1185">Reference proteome</keyword>